<proteinExistence type="inferred from homology"/>
<dbReference type="STRING" id="930990.A0A067MDJ3"/>
<dbReference type="AlphaFoldDB" id="A0A067MDJ3"/>
<feature type="domain" description="Co-chaperone HscB C-terminal oligomerisation" evidence="3">
    <location>
        <begin position="158"/>
        <end position="227"/>
    </location>
</feature>
<dbReference type="GO" id="GO:0044571">
    <property type="term" value="P:[2Fe-2S] cluster assembly"/>
    <property type="evidence" value="ECO:0007669"/>
    <property type="project" value="InterPro"/>
</dbReference>
<dbReference type="InterPro" id="IPR036869">
    <property type="entry name" value="J_dom_sf"/>
</dbReference>
<keyword evidence="2" id="KW-0143">Chaperone</keyword>
<organism evidence="4 5">
    <name type="scientific">Botryobasidium botryosum (strain FD-172 SS1)</name>
    <dbReference type="NCBI Taxonomy" id="930990"/>
    <lineage>
        <taxon>Eukaryota</taxon>
        <taxon>Fungi</taxon>
        <taxon>Dikarya</taxon>
        <taxon>Basidiomycota</taxon>
        <taxon>Agaricomycotina</taxon>
        <taxon>Agaricomycetes</taxon>
        <taxon>Cantharellales</taxon>
        <taxon>Botryobasidiaceae</taxon>
        <taxon>Botryobasidium</taxon>
    </lineage>
</organism>
<gene>
    <name evidence="4" type="ORF">BOTBODRAFT_47515</name>
</gene>
<dbReference type="InterPro" id="IPR036386">
    <property type="entry name" value="HscB_C_sf"/>
</dbReference>
<dbReference type="SUPFAM" id="SSF47144">
    <property type="entry name" value="HSC20 (HSCB), C-terminal oligomerisation domain"/>
    <property type="match status" value="1"/>
</dbReference>
<evidence type="ECO:0000256" key="1">
    <source>
        <dbReference type="ARBA" id="ARBA00010476"/>
    </source>
</evidence>
<dbReference type="FunCoup" id="A0A067MDJ3">
    <property type="interactions" value="257"/>
</dbReference>
<dbReference type="GO" id="GO:0051087">
    <property type="term" value="F:protein-folding chaperone binding"/>
    <property type="evidence" value="ECO:0007669"/>
    <property type="project" value="InterPro"/>
</dbReference>
<dbReference type="OrthoDB" id="448954at2759"/>
<dbReference type="GO" id="GO:0005739">
    <property type="term" value="C:mitochondrion"/>
    <property type="evidence" value="ECO:0007669"/>
    <property type="project" value="TreeGrafter"/>
</dbReference>
<evidence type="ECO:0000256" key="2">
    <source>
        <dbReference type="ARBA" id="ARBA00023186"/>
    </source>
</evidence>
<dbReference type="Gene3D" id="1.20.1280.20">
    <property type="entry name" value="HscB, C-terminal domain"/>
    <property type="match status" value="1"/>
</dbReference>
<dbReference type="SUPFAM" id="SSF46565">
    <property type="entry name" value="Chaperone J-domain"/>
    <property type="match status" value="1"/>
</dbReference>
<dbReference type="GO" id="GO:0051259">
    <property type="term" value="P:protein complex oligomerization"/>
    <property type="evidence" value="ECO:0007669"/>
    <property type="project" value="InterPro"/>
</dbReference>
<reference evidence="5" key="1">
    <citation type="journal article" date="2014" name="Proc. Natl. Acad. Sci. U.S.A.">
        <title>Extensive sampling of basidiomycete genomes demonstrates inadequacy of the white-rot/brown-rot paradigm for wood decay fungi.</title>
        <authorList>
            <person name="Riley R."/>
            <person name="Salamov A.A."/>
            <person name="Brown D.W."/>
            <person name="Nagy L.G."/>
            <person name="Floudas D."/>
            <person name="Held B.W."/>
            <person name="Levasseur A."/>
            <person name="Lombard V."/>
            <person name="Morin E."/>
            <person name="Otillar R."/>
            <person name="Lindquist E.A."/>
            <person name="Sun H."/>
            <person name="LaButti K.M."/>
            <person name="Schmutz J."/>
            <person name="Jabbour D."/>
            <person name="Luo H."/>
            <person name="Baker S.E."/>
            <person name="Pisabarro A.G."/>
            <person name="Walton J.D."/>
            <person name="Blanchette R.A."/>
            <person name="Henrissat B."/>
            <person name="Martin F."/>
            <person name="Cullen D."/>
            <person name="Hibbett D.S."/>
            <person name="Grigoriev I.V."/>
        </authorList>
    </citation>
    <scope>NUCLEOTIDE SEQUENCE [LARGE SCALE GENOMIC DNA]</scope>
    <source>
        <strain evidence="5">FD-172 SS1</strain>
    </source>
</reference>
<dbReference type="InterPro" id="IPR004640">
    <property type="entry name" value="HscB"/>
</dbReference>
<accession>A0A067MDJ3</accession>
<dbReference type="PANTHER" id="PTHR14021">
    <property type="entry name" value="IRON-SULFUR CLUSTER CO-CHAPERONE PROTEIN HSCB"/>
    <property type="match status" value="1"/>
</dbReference>
<dbReference type="NCBIfam" id="TIGR00714">
    <property type="entry name" value="hscB"/>
    <property type="match status" value="1"/>
</dbReference>
<dbReference type="InterPro" id="IPR009073">
    <property type="entry name" value="HscB_oligo_C"/>
</dbReference>
<keyword evidence="5" id="KW-1185">Reference proteome</keyword>
<comment type="similarity">
    <text evidence="1">Belongs to the HscB family.</text>
</comment>
<evidence type="ECO:0000259" key="3">
    <source>
        <dbReference type="Pfam" id="PF07743"/>
    </source>
</evidence>
<protein>
    <recommendedName>
        <fullName evidence="3">Co-chaperone HscB C-terminal oligomerisation domain-containing protein</fullName>
    </recommendedName>
</protein>
<dbReference type="GO" id="GO:0001671">
    <property type="term" value="F:ATPase activator activity"/>
    <property type="evidence" value="ECO:0007669"/>
    <property type="project" value="InterPro"/>
</dbReference>
<dbReference type="PANTHER" id="PTHR14021:SF15">
    <property type="entry name" value="IRON-SULFUR CLUSTER CO-CHAPERONE PROTEIN HSCB"/>
    <property type="match status" value="1"/>
</dbReference>
<dbReference type="Gene3D" id="1.10.287.110">
    <property type="entry name" value="DnaJ domain"/>
    <property type="match status" value="1"/>
</dbReference>
<evidence type="ECO:0000313" key="5">
    <source>
        <dbReference type="Proteomes" id="UP000027195"/>
    </source>
</evidence>
<dbReference type="Pfam" id="PF07743">
    <property type="entry name" value="HSCB_C"/>
    <property type="match status" value="1"/>
</dbReference>
<sequence length="235" mass="26594">MFRRLFLHPHRRLAFPRPPTATAAANARFLTTSLPTICPACSAPLPTPLPACPKCAHISPLPDDTSYYTLFRLPSPSPDNPAFNLDTKILKQYFLNAQRICHPDNWSVKGDKAQSIAASQSSMLNKAYTTLLSPLKRAEYLLSLQGITMAETDKLDHQDQEFILEILDAREELEEATTEAEVEDIRARNQERIDATIRALQDAFEKRDWVRAKSECVRLRYWNGIESASKGEVDH</sequence>
<name>A0A067MDJ3_BOTB1</name>
<dbReference type="Proteomes" id="UP000027195">
    <property type="component" value="Unassembled WGS sequence"/>
</dbReference>
<dbReference type="InParanoid" id="A0A067MDJ3"/>
<dbReference type="EMBL" id="KL198076">
    <property type="protein sequence ID" value="KDQ09666.1"/>
    <property type="molecule type" value="Genomic_DNA"/>
</dbReference>
<evidence type="ECO:0000313" key="4">
    <source>
        <dbReference type="EMBL" id="KDQ09666.1"/>
    </source>
</evidence>
<dbReference type="HOGENOM" id="CLU_068529_0_1_1"/>